<dbReference type="PANTHER" id="PTHR19964:SF92">
    <property type="entry name" value="PATJ HOMOLOG"/>
    <property type="match status" value="1"/>
</dbReference>
<feature type="domain" description="PDZ" evidence="2">
    <location>
        <begin position="1783"/>
        <end position="1824"/>
    </location>
</feature>
<name>A0ABN7AIJ2_9HEMI</name>
<feature type="domain" description="PDZ" evidence="2">
    <location>
        <begin position="616"/>
        <end position="690"/>
    </location>
</feature>
<organism evidence="3 4">
    <name type="scientific">Nesidiocoris tenuis</name>
    <dbReference type="NCBI Taxonomy" id="355587"/>
    <lineage>
        <taxon>Eukaryota</taxon>
        <taxon>Metazoa</taxon>
        <taxon>Ecdysozoa</taxon>
        <taxon>Arthropoda</taxon>
        <taxon>Hexapoda</taxon>
        <taxon>Insecta</taxon>
        <taxon>Pterygota</taxon>
        <taxon>Neoptera</taxon>
        <taxon>Paraneoptera</taxon>
        <taxon>Hemiptera</taxon>
        <taxon>Heteroptera</taxon>
        <taxon>Panheteroptera</taxon>
        <taxon>Cimicomorpha</taxon>
        <taxon>Miridae</taxon>
        <taxon>Dicyphina</taxon>
        <taxon>Nesidiocoris</taxon>
    </lineage>
</organism>
<evidence type="ECO:0000259" key="2">
    <source>
        <dbReference type="PROSITE" id="PS50106"/>
    </source>
</evidence>
<feature type="domain" description="PDZ" evidence="2">
    <location>
        <begin position="1139"/>
        <end position="1234"/>
    </location>
</feature>
<keyword evidence="4" id="KW-1185">Reference proteome</keyword>
<feature type="domain" description="PDZ" evidence="2">
    <location>
        <begin position="120"/>
        <end position="180"/>
    </location>
</feature>
<dbReference type="PROSITE" id="PS50106">
    <property type="entry name" value="PDZ"/>
    <property type="match status" value="11"/>
</dbReference>
<dbReference type="InterPro" id="IPR051342">
    <property type="entry name" value="PDZ_scaffold"/>
</dbReference>
<dbReference type="InterPro" id="IPR036034">
    <property type="entry name" value="PDZ_sf"/>
</dbReference>
<dbReference type="CDD" id="cd06672">
    <property type="entry name" value="PDZ8_MUPP1-PDZ7_PATJ-PDZ2_INAD-like"/>
    <property type="match status" value="1"/>
</dbReference>
<dbReference type="InterPro" id="IPR001478">
    <property type="entry name" value="PDZ"/>
</dbReference>
<protein>
    <submittedName>
        <fullName evidence="3">PDZ domain (Also known as DHR or GLGF)</fullName>
    </submittedName>
</protein>
<feature type="domain" description="PDZ" evidence="2">
    <location>
        <begin position="446"/>
        <end position="536"/>
    </location>
</feature>
<dbReference type="Gene3D" id="2.30.42.10">
    <property type="match status" value="11"/>
</dbReference>
<feature type="region of interest" description="Disordered" evidence="1">
    <location>
        <begin position="1634"/>
        <end position="1669"/>
    </location>
</feature>
<dbReference type="CDD" id="cd06667">
    <property type="entry name" value="PDZ2_MUPP1-like"/>
    <property type="match status" value="1"/>
</dbReference>
<feature type="domain" description="PDZ" evidence="2">
    <location>
        <begin position="778"/>
        <end position="863"/>
    </location>
</feature>
<dbReference type="EMBL" id="AP028910">
    <property type="protein sequence ID" value="BES91019.1"/>
    <property type="molecule type" value="Genomic_DNA"/>
</dbReference>
<evidence type="ECO:0000256" key="1">
    <source>
        <dbReference type="SAM" id="MobiDB-lite"/>
    </source>
</evidence>
<feature type="region of interest" description="Disordered" evidence="1">
    <location>
        <begin position="968"/>
        <end position="1049"/>
    </location>
</feature>
<feature type="domain" description="PDZ" evidence="2">
    <location>
        <begin position="253"/>
        <end position="338"/>
    </location>
</feature>
<feature type="compositionally biased region" description="Basic and acidic residues" evidence="1">
    <location>
        <begin position="1286"/>
        <end position="1301"/>
    </location>
</feature>
<feature type="domain" description="PDZ" evidence="2">
    <location>
        <begin position="34"/>
        <end position="81"/>
    </location>
</feature>
<accession>A0ABN7AIJ2</accession>
<dbReference type="PANTHER" id="PTHR19964">
    <property type="entry name" value="MULTIPLE PDZ DOMAIN PROTEIN"/>
    <property type="match status" value="1"/>
</dbReference>
<dbReference type="Pfam" id="PF00595">
    <property type="entry name" value="PDZ"/>
    <property type="match status" value="10"/>
</dbReference>
<feature type="compositionally biased region" description="Polar residues" evidence="1">
    <location>
        <begin position="1639"/>
        <end position="1652"/>
    </location>
</feature>
<gene>
    <name evidence="3" type="ORF">NTJ_03827</name>
</gene>
<feature type="compositionally biased region" description="Acidic residues" evidence="1">
    <location>
        <begin position="1332"/>
        <end position="1343"/>
    </location>
</feature>
<feature type="compositionally biased region" description="Low complexity" evidence="1">
    <location>
        <begin position="1258"/>
        <end position="1282"/>
    </location>
</feature>
<dbReference type="SMART" id="SM00228">
    <property type="entry name" value="PDZ"/>
    <property type="match status" value="10"/>
</dbReference>
<feature type="domain" description="PDZ" evidence="2">
    <location>
        <begin position="1691"/>
        <end position="1774"/>
    </location>
</feature>
<dbReference type="CDD" id="cd06669">
    <property type="entry name" value="PDZ5_MUPP1-like"/>
    <property type="match status" value="1"/>
</dbReference>
<sequence length="1846" mass="196551">MDQKLVKYSPPRWNGRVGSSVPKWAHSLLSLDPSKDGRLHEGDQILAIDGQPLDSNISHQQAISILQKAQGLVELVVARSEDVVAHPISPSPSPSPSAVSDTSKAGSDMVLNTEWAQVEVIDLINDGSGLGFGIIGGRSTGVVVKTILPGGVADRDGRLQSGDHILQIGDVNLRGMGSEQNGYPQVTFNPTTPSIDYDGSYNLFRQDSDFEILERDPRLVVDVVPVTAALPLPLLTMDMLPLDTELPEMERFTVELKKDIHGLGITIAGYVCEKEELSGIFVKSISTGSAADICKKIQVNDRIVEVDGRSLQGYTNHDAVEVLRSTGGLVRLSLERYLRGPKFEQLQQAIANSELKPPTPSSPSAVSLPRFPVSADGESTEIEVEGESVTTVDSAYLIEASNPDVELDDVEQLIDTDYTGPLKPSVEEAIIAKWSKIMGSEVEIVVGQLKKFGEGGGLGISLEGTVDVEDGQEVRPHHYIRSILNEGPVGQNGKLRSGDELLEVNGHRLLGMNHIEVVTILKELPLAVRMVCARRTGDGPKLIDTSQDRAAFAARSLLGGSLQNLLPAMERLVKAKSDGSLASTTTPATEPSLSKLRSRSLEPITGLAMWSSEPHIIELVKGDRGLGFSILDYQDPMNPSETVIVIRSLVPGGVAQMDGRLIPGDRLLSVNSVALDNASLDQAVQALKGAQKGIVRIAVAKPLPIPDSVSNSQDVEALSQDTPTLDDHSMYSCSGSIHSEDGSELLLEGDFLEKDNERDGGYDDQVPLVSLPTSLEMEIFIQKGDKPLGVSLGSADDGMSGMVVTELTADGAVSDDGRISVGDFVTAINNESLRFVTQAQAESVLEKFEQLPSDVSLRFIQKKAAAEYLRTCPRRPIHHARQILLSRSPYIRSGSGGAGDLVAKIRSPITSPLEFESASDKESEYVDCDWLEDRSGAVSPNPTKPNVPVPKPVTVVRRLSASSYDVDNFLNDTGLRECPPSGESGADPIAEQPPDPPPPDLEPPPEGSPLPSPPPSPSPPLPPAPPCESAGQTLASPPAPAPDRTSLSASDDTLDVAKEDDAPQQRTRAAGPPIFARERSFESLSANRVLVKGFLELSKGTSEPILNRGESFKRIRAEMTVTNQSCGILVAQCWGPQRTVTVHREPKSSLGISIVGGKVDLYNSKPDCNSTAISGIFIKNVLPNSPAGITGQLKPGDRILEVDGTDVRQASHEQAVDIIRAAGNQVTFLVQSLIQWSPEGNSVSASSSVKDVSGGVKSELSISGSASPDLSPSSATPASPGSKDLSISKDLTETESKEISDIKTCSPKIEITTPEDRSLTESKKESVKYSSSEEDSEDDDEYRDMEGRTRTAAGVEISRASAGNVKRSKDEIANDPEKEDQFGYTTNKVKKKYGSLGSSVLMVELEKSSTSGLGISLAGHKDRNKMAVLICGLNPQGVANKAGILKVGDEILEVNGVILHGRCHLNASAIIKGLPGPIFKIIVHRKDDALDEISVKPLTQFPVSLQEETPEQRYSSFKGLRTVSIKKPGSVGRGKSPSHQVQGQSLGIMIIEGKHAEVGQGIFISDIQDGSAAHQAGLNVGDMILAVNKDTLVGSNYDQAAALLKKTEGVVTLVVCNPNRAKEDEKKTIETPTVVAGGSTPTALTPTKSSIAGTPKLAPPPGSLSPSPSGKLRMDDDLALSASIVAGTEITIDINKDKSGLGFSIIGGADTLLGSVIVQEVFPGGSAAKDGRLRAGDIILEMNGEDLRNALHSKAHAALHQTVPKIRMVVYRHSDKPELDVMELDLPKKSGKGLGLSIVARKDGPGVYIADIVSGSVASTDGRLMKDWPISSKEKVNKCKCSNGFA</sequence>
<feature type="region of interest" description="Disordered" evidence="1">
    <location>
        <begin position="85"/>
        <end position="105"/>
    </location>
</feature>
<feature type="domain" description="PDZ" evidence="2">
    <location>
        <begin position="1542"/>
        <end position="1619"/>
    </location>
</feature>
<dbReference type="CDD" id="cd06671">
    <property type="entry name" value="PDZ7_MUPP1-PD6_PATJ-like"/>
    <property type="match status" value="1"/>
</dbReference>
<evidence type="ECO:0000313" key="3">
    <source>
        <dbReference type="EMBL" id="BES91019.1"/>
    </source>
</evidence>
<dbReference type="CDD" id="cd06668">
    <property type="entry name" value="PDZ4_MUPP1-like"/>
    <property type="match status" value="1"/>
</dbReference>
<evidence type="ECO:0000313" key="4">
    <source>
        <dbReference type="Proteomes" id="UP001307889"/>
    </source>
</evidence>
<dbReference type="Proteomes" id="UP001307889">
    <property type="component" value="Chromosome 2"/>
</dbReference>
<feature type="region of interest" description="Disordered" evidence="1">
    <location>
        <begin position="1258"/>
        <end position="1348"/>
    </location>
</feature>
<dbReference type="SUPFAM" id="SSF50156">
    <property type="entry name" value="PDZ domain-like"/>
    <property type="match status" value="11"/>
</dbReference>
<feature type="compositionally biased region" description="Pro residues" evidence="1">
    <location>
        <begin position="991"/>
        <end position="1026"/>
    </location>
</feature>
<proteinExistence type="predicted"/>
<dbReference type="CDD" id="cd06673">
    <property type="entry name" value="PDZ10_MUPP1-PDZ8_PATJ-like"/>
    <property type="match status" value="1"/>
</dbReference>
<feature type="domain" description="PDZ" evidence="2">
    <location>
        <begin position="1402"/>
        <end position="1486"/>
    </location>
</feature>
<feature type="compositionally biased region" description="Basic and acidic residues" evidence="1">
    <location>
        <begin position="1314"/>
        <end position="1327"/>
    </location>
</feature>
<dbReference type="CDD" id="cd06791">
    <property type="entry name" value="PDZ3_MUPP1-like"/>
    <property type="match status" value="1"/>
</dbReference>
<dbReference type="CDD" id="cd23064">
    <property type="entry name" value="PDZ3_INAD-like"/>
    <property type="match status" value="1"/>
</dbReference>
<reference evidence="3 4" key="1">
    <citation type="submission" date="2023-09" db="EMBL/GenBank/DDBJ databases">
        <title>Nesidiocoris tenuis whole genome shotgun sequence.</title>
        <authorList>
            <person name="Shibata T."/>
            <person name="Shimoda M."/>
            <person name="Kobayashi T."/>
            <person name="Uehara T."/>
        </authorList>
    </citation>
    <scope>NUCLEOTIDE SEQUENCE [LARGE SCALE GENOMIC DNA]</scope>
    <source>
        <strain evidence="3 4">Japan</strain>
    </source>
</reference>